<dbReference type="RefSeq" id="WP_062952322.1">
    <property type="nucleotide sequence ID" value="NZ_LPVY01000019.1"/>
</dbReference>
<feature type="transmembrane region" description="Helical" evidence="1">
    <location>
        <begin position="50"/>
        <end position="70"/>
    </location>
</feature>
<evidence type="ECO:0000313" key="4">
    <source>
        <dbReference type="Proteomes" id="UP000076335"/>
    </source>
</evidence>
<feature type="chain" id="PRO_5007596905" description="Conjugal transfer protein TrbC" evidence="2">
    <location>
        <begin position="27"/>
        <end position="104"/>
    </location>
</feature>
<dbReference type="Pfam" id="PF04956">
    <property type="entry name" value="TrbC"/>
    <property type="match status" value="1"/>
</dbReference>
<keyword evidence="1" id="KW-0812">Transmembrane</keyword>
<feature type="signal peptide" evidence="2">
    <location>
        <begin position="1"/>
        <end position="26"/>
    </location>
</feature>
<comment type="caution">
    <text evidence="3">The sequence shown here is derived from an EMBL/GenBank/DDBJ whole genome shotgun (WGS) entry which is preliminary data.</text>
</comment>
<evidence type="ECO:0008006" key="5">
    <source>
        <dbReference type="Google" id="ProtNLM"/>
    </source>
</evidence>
<keyword evidence="1" id="KW-1133">Transmembrane helix</keyword>
<feature type="transmembrane region" description="Helical" evidence="1">
    <location>
        <begin position="82"/>
        <end position="103"/>
    </location>
</feature>
<gene>
    <name evidence="3" type="ORF">AUP42_01835</name>
</gene>
<dbReference type="AlphaFoldDB" id="A0A154L3Y2"/>
<sequence>MDKRNLLKIAVIAGLATLAMTEPAFAQSTAGGNWWDPVVSFLELLAEGFGKIFAIALGLGLVVYGGWGAFTGRLDPQRGIMMVIGGILVTAGPAIASGLLGVLK</sequence>
<dbReference type="InterPro" id="IPR007039">
    <property type="entry name" value="TrbC/VirB2"/>
</dbReference>
<evidence type="ECO:0000256" key="1">
    <source>
        <dbReference type="SAM" id="Phobius"/>
    </source>
</evidence>
<keyword evidence="2" id="KW-0732">Signal</keyword>
<proteinExistence type="predicted"/>
<dbReference type="EMBL" id="LPVY01000019">
    <property type="protein sequence ID" value="KZB63159.1"/>
    <property type="molecule type" value="Genomic_DNA"/>
</dbReference>
<evidence type="ECO:0000256" key="2">
    <source>
        <dbReference type="SAM" id="SignalP"/>
    </source>
</evidence>
<accession>A0A154L3Y2</accession>
<dbReference type="Proteomes" id="UP000076335">
    <property type="component" value="Unassembled WGS sequence"/>
</dbReference>
<protein>
    <recommendedName>
        <fullName evidence="5">Conjugal transfer protein TrbC</fullName>
    </recommendedName>
</protein>
<dbReference type="OrthoDB" id="7357182at2"/>
<keyword evidence="1" id="KW-0472">Membrane</keyword>
<evidence type="ECO:0000313" key="3">
    <source>
        <dbReference type="EMBL" id="KZB63159.1"/>
    </source>
</evidence>
<name>A0A154L3Y2_9PROT</name>
<organism evidence="3 4">
    <name type="scientific">Thalassospira lucentensis</name>
    <dbReference type="NCBI Taxonomy" id="168935"/>
    <lineage>
        <taxon>Bacteria</taxon>
        <taxon>Pseudomonadati</taxon>
        <taxon>Pseudomonadota</taxon>
        <taxon>Alphaproteobacteria</taxon>
        <taxon>Rhodospirillales</taxon>
        <taxon>Thalassospiraceae</taxon>
        <taxon>Thalassospira</taxon>
    </lineage>
</organism>
<reference evidence="3 4" key="1">
    <citation type="submission" date="2015-12" db="EMBL/GenBank/DDBJ databases">
        <title>Genome sequence of Thalassospira lucentensis MCCC 1A02072.</title>
        <authorList>
            <person name="Lu L."/>
            <person name="Lai Q."/>
            <person name="Shao Z."/>
            <person name="Qian P."/>
        </authorList>
    </citation>
    <scope>NUCLEOTIDE SEQUENCE [LARGE SCALE GENOMIC DNA]</scope>
    <source>
        <strain evidence="3 4">MCCC 1A02072</strain>
    </source>
</reference>